<dbReference type="CTD" id="20245773"/>
<dbReference type="PANTHER" id="PTHR34759:SF1">
    <property type="entry name" value="SPERMATOGENESIS-ASSOCIATED PROTEIN 48"/>
    <property type="match status" value="1"/>
</dbReference>
<dbReference type="Proteomes" id="UP000030746">
    <property type="component" value="Unassembled WGS sequence"/>
</dbReference>
<reference evidence="2 3" key="1">
    <citation type="journal article" date="2013" name="Nature">
        <title>Insights into bilaterian evolution from three spiralian genomes.</title>
        <authorList>
            <person name="Simakov O."/>
            <person name="Marletaz F."/>
            <person name="Cho S.J."/>
            <person name="Edsinger-Gonzales E."/>
            <person name="Havlak P."/>
            <person name="Hellsten U."/>
            <person name="Kuo D.H."/>
            <person name="Larsson T."/>
            <person name="Lv J."/>
            <person name="Arendt D."/>
            <person name="Savage R."/>
            <person name="Osoegawa K."/>
            <person name="de Jong P."/>
            <person name="Grimwood J."/>
            <person name="Chapman J.A."/>
            <person name="Shapiro H."/>
            <person name="Aerts A."/>
            <person name="Otillar R.P."/>
            <person name="Terry A.Y."/>
            <person name="Boore J.L."/>
            <person name="Grigoriev I.V."/>
            <person name="Lindberg D.R."/>
            <person name="Seaver E.C."/>
            <person name="Weisblat D.A."/>
            <person name="Putnam N.H."/>
            <person name="Rokhsar D.S."/>
        </authorList>
    </citation>
    <scope>NUCLEOTIDE SEQUENCE [LARGE SCALE GENOMIC DNA]</scope>
</reference>
<sequence length="425" mass="47852">MTTLVNSNYVLSDSNYRIRPDMKTYLMTDNNAGGHSVKQIEQSRRIRQLKFPSLRGKHDYSSMQDRDAAGFRKYNDNGDHRVPAPHRGYDNIIDPTTGFVSAGGDLDRETGHKKIETLVQLNDKPQSSEPKTKTPLSPGSVPAPGLHRSVTYHPGAPSKWNSRKISDSWIRAQLGGWTSDQNPLKNPSAEKVAQSMFVEKQPTELSKGPRDELARKFMYSSSTQRFYEDVDWDNMLNDKPWPHKTTLELRPDMVSHRFSTKKYEPKAQEWQAVGKSWDRFQKRSGYYENRPVTFCCPSSRTKQIPSYGGSIGAVNLEEIDNANIPFDPLTVKRVPIPRPTDTSHTPNIPGYEGCTLYRGRYEPANSTPINSTMNQASTALVHRTIQSIPSSAINKRESAMSKMVTLVPPCNPFKSSMKEGVVTVA</sequence>
<dbReference type="KEGG" id="lgi:LOTGIDRAFT_204975"/>
<gene>
    <name evidence="2" type="ORF">LOTGIDRAFT_204975</name>
</gene>
<dbReference type="InterPro" id="IPR027867">
    <property type="entry name" value="SPATA48"/>
</dbReference>
<organism evidence="2 3">
    <name type="scientific">Lottia gigantea</name>
    <name type="common">Giant owl limpet</name>
    <dbReference type="NCBI Taxonomy" id="225164"/>
    <lineage>
        <taxon>Eukaryota</taxon>
        <taxon>Metazoa</taxon>
        <taxon>Spiralia</taxon>
        <taxon>Lophotrochozoa</taxon>
        <taxon>Mollusca</taxon>
        <taxon>Gastropoda</taxon>
        <taxon>Patellogastropoda</taxon>
        <taxon>Lottioidea</taxon>
        <taxon>Lottiidae</taxon>
        <taxon>Lottia</taxon>
    </lineage>
</organism>
<dbReference type="RefSeq" id="XP_009045012.1">
    <property type="nucleotide sequence ID" value="XM_009046764.1"/>
</dbReference>
<keyword evidence="3" id="KW-1185">Reference proteome</keyword>
<dbReference type="GeneID" id="20245773"/>
<dbReference type="EMBL" id="KB199806">
    <property type="protein sequence ID" value="ESP04315.1"/>
    <property type="molecule type" value="Genomic_DNA"/>
</dbReference>
<feature type="compositionally biased region" description="Polar residues" evidence="1">
    <location>
        <begin position="120"/>
        <end position="137"/>
    </location>
</feature>
<evidence type="ECO:0000256" key="1">
    <source>
        <dbReference type="SAM" id="MobiDB-lite"/>
    </source>
</evidence>
<dbReference type="OMA" id="NRRWNSR"/>
<evidence type="ECO:0000313" key="2">
    <source>
        <dbReference type="EMBL" id="ESP04315.1"/>
    </source>
</evidence>
<dbReference type="PANTHER" id="PTHR34759">
    <property type="entry name" value="SPERMATOGENESIS-ASSOCIATED PROTEIN 48"/>
    <property type="match status" value="1"/>
</dbReference>
<dbReference type="AlphaFoldDB" id="V4CPF5"/>
<dbReference type="Pfam" id="PF15073">
    <property type="entry name" value="SPATA48"/>
    <property type="match status" value="1"/>
</dbReference>
<evidence type="ECO:0000313" key="3">
    <source>
        <dbReference type="Proteomes" id="UP000030746"/>
    </source>
</evidence>
<accession>V4CPF5</accession>
<proteinExistence type="predicted"/>
<dbReference type="STRING" id="225164.V4CPF5"/>
<feature type="region of interest" description="Disordered" evidence="1">
    <location>
        <begin position="120"/>
        <end position="145"/>
    </location>
</feature>
<evidence type="ECO:0008006" key="4">
    <source>
        <dbReference type="Google" id="ProtNLM"/>
    </source>
</evidence>
<name>V4CPF5_LOTGI</name>
<dbReference type="OrthoDB" id="5983862at2759"/>
<protein>
    <recommendedName>
        <fullName evidence="4">Spermatogenesis-associated protein 48</fullName>
    </recommendedName>
</protein>
<dbReference type="HOGENOM" id="CLU_705862_0_0_1"/>